<feature type="binding site" evidence="6">
    <location>
        <position position="573"/>
    </location>
    <ligand>
        <name>S-adenosyl-L-methionine</name>
        <dbReference type="ChEBI" id="CHEBI:59789"/>
    </ligand>
</feature>
<evidence type="ECO:0000256" key="5">
    <source>
        <dbReference type="ARBA" id="ARBA00047278"/>
    </source>
</evidence>
<evidence type="ECO:0000256" key="1">
    <source>
        <dbReference type="ARBA" id="ARBA00022603"/>
    </source>
</evidence>
<feature type="binding site" evidence="6">
    <location>
        <position position="474"/>
    </location>
    <ligand>
        <name>S-adenosyl-L-methionine</name>
        <dbReference type="ChEBI" id="CHEBI:59789"/>
    </ligand>
</feature>
<keyword evidence="2 6" id="KW-0808">Transferase</keyword>
<dbReference type="RefSeq" id="XP_019618134.1">
    <property type="nucleotide sequence ID" value="XM_019762575.1"/>
</dbReference>
<dbReference type="GeneID" id="109465360"/>
<dbReference type="Gene3D" id="2.40.50.1070">
    <property type="match status" value="1"/>
</dbReference>
<feature type="region of interest" description="Disordered" evidence="8">
    <location>
        <begin position="188"/>
        <end position="225"/>
    </location>
</feature>
<comment type="caution">
    <text evidence="6">Lacks conserved residue(s) required for the propagation of feature annotation.</text>
</comment>
<comment type="similarity">
    <text evidence="6">Belongs to the class I-like SAM-binding methyltransferase superfamily. RNA M5U methyltransferase family.</text>
</comment>
<dbReference type="SUPFAM" id="SSF53335">
    <property type="entry name" value="S-adenosyl-L-methionine-dependent methyltransferases"/>
    <property type="match status" value="1"/>
</dbReference>
<dbReference type="EC" id="2.1.1.35" evidence="4"/>
<dbReference type="KEGG" id="bbel:109465360"/>
<feature type="binding site" evidence="6">
    <location>
        <position position="524"/>
    </location>
    <ligand>
        <name>S-adenosyl-L-methionine</name>
        <dbReference type="ChEBI" id="CHEBI:59789"/>
    </ligand>
</feature>
<proteinExistence type="inferred from homology"/>
<evidence type="ECO:0000256" key="7">
    <source>
        <dbReference type="PROSITE-ProRule" id="PRU10015"/>
    </source>
</evidence>
<dbReference type="InterPro" id="IPR029063">
    <property type="entry name" value="SAM-dependent_MTases_sf"/>
</dbReference>
<protein>
    <recommendedName>
        <fullName evidence="4">tRNA (uracil(54)-C(5))-methyltransferase</fullName>
        <ecNumber evidence="4">2.1.1.35</ecNumber>
    </recommendedName>
</protein>
<dbReference type="InterPro" id="IPR034262">
    <property type="entry name" value="TRMT2A_RRM"/>
</dbReference>
<dbReference type="CDD" id="cd02440">
    <property type="entry name" value="AdoMet_MTases"/>
    <property type="match status" value="1"/>
</dbReference>
<feature type="region of interest" description="Disordered" evidence="8">
    <location>
        <begin position="1"/>
        <end position="104"/>
    </location>
</feature>
<keyword evidence="1 6" id="KW-0489">Methyltransferase</keyword>
<dbReference type="Pfam" id="PF05958">
    <property type="entry name" value="tRNA_U5-meth_tr"/>
    <property type="match status" value="1"/>
</dbReference>
<dbReference type="PANTHER" id="PTHR45904:SF2">
    <property type="entry name" value="TRNA (URACIL-5-)-METHYLTRANSFERASE HOMOLOG A"/>
    <property type="match status" value="1"/>
</dbReference>
<dbReference type="InterPro" id="IPR030390">
    <property type="entry name" value="MeTrfase_TrmA_AS"/>
</dbReference>
<dbReference type="InterPro" id="IPR012677">
    <property type="entry name" value="Nucleotide-bd_a/b_plait_sf"/>
</dbReference>
<dbReference type="PROSITE" id="PS01230">
    <property type="entry name" value="TRMA_1"/>
    <property type="match status" value="1"/>
</dbReference>
<evidence type="ECO:0000256" key="3">
    <source>
        <dbReference type="ARBA" id="ARBA00022691"/>
    </source>
</evidence>
<name>A0A6P4Y6Y9_BRABE</name>
<comment type="catalytic activity">
    <reaction evidence="5">
        <text>uridine(54) in tRNA + S-adenosyl-L-methionine = 5-methyluridine(54) in tRNA + S-adenosyl-L-homocysteine + H(+)</text>
        <dbReference type="Rhea" id="RHEA:42712"/>
        <dbReference type="Rhea" id="RHEA-COMP:10167"/>
        <dbReference type="Rhea" id="RHEA-COMP:10193"/>
        <dbReference type="ChEBI" id="CHEBI:15378"/>
        <dbReference type="ChEBI" id="CHEBI:57856"/>
        <dbReference type="ChEBI" id="CHEBI:59789"/>
        <dbReference type="ChEBI" id="CHEBI:65315"/>
        <dbReference type="ChEBI" id="CHEBI:74447"/>
        <dbReference type="EC" id="2.1.1.35"/>
    </reaction>
    <physiologicalReaction direction="left-to-right" evidence="5">
        <dbReference type="Rhea" id="RHEA:42713"/>
    </physiologicalReaction>
</comment>
<dbReference type="OrthoDB" id="10250660at2759"/>
<dbReference type="PROSITE" id="PS51687">
    <property type="entry name" value="SAM_MT_RNA_M5U"/>
    <property type="match status" value="1"/>
</dbReference>
<evidence type="ECO:0000313" key="10">
    <source>
        <dbReference type="RefSeq" id="XP_019618134.1"/>
    </source>
</evidence>
<dbReference type="InterPro" id="IPR045850">
    <property type="entry name" value="TRM2_met"/>
</dbReference>
<reference evidence="10" key="1">
    <citation type="submission" date="2025-08" db="UniProtKB">
        <authorList>
            <consortium name="RefSeq"/>
        </authorList>
    </citation>
    <scope>IDENTIFICATION</scope>
    <source>
        <tissue evidence="10">Gonad</tissue>
    </source>
</reference>
<sequence>MTDTHTTVGSDLPSETVSGEGTISEDQTLLQKNQEEEENTNKANICDDPDSSNEMKDAGTCKEKDDSVDNVTTNESAAVSCHGNQVPKKEGGEGERSSASGDLDPYAYAKDGKYTTENFKIEVRNLPRYAGFAQFRKRMVNQGLTPHKVKIIQRDNIAFVAFRCEEDRQKALEVLNSHVWKGCSLSASKSNPAADPLVKKRKEREESGAGNSQKRSRGNDEDDEGLSVEDRLLLAVTPLWNVPYEEQLKDKTESQKTVLGKLSRAIENANPGLGSWVIQQRKQYDNMCCKLENITPSPILNNYRNKNEFNIGISPEGKEKTIGFRLGRYKGGSCTVASPYNCPNVPETAKDMVRIFQTYLEQSTRSGYDTEKHQGHWKQLTVRTTQGSEVMVMLQFNVQDLSEEEIEKEKQLLQDYFSTGPGKDYGITSLFFQACKQRRPGDEEPSYQLILGKEFIQEKLLDMTFRISPDAFFQVNTLAAEVLYSTVADWCDFTENSTVLDVCCGTGTIGLTLAKHVKKVIGVELCQQAVEDAKVNANINGIENAEFLCGKAEDILPDLVRRLYNTELVAVVDPPRAGLHSRVISVLRKCSNLTKLVYVSCNSQSAMPNFIDLCRPTSNKFKGAAFRPVRAVPVDLFPHTWHSELVIQFERSQST</sequence>
<evidence type="ECO:0000256" key="8">
    <source>
        <dbReference type="SAM" id="MobiDB-lite"/>
    </source>
</evidence>
<dbReference type="CDD" id="cd12439">
    <property type="entry name" value="RRM_TRMT2A"/>
    <property type="match status" value="1"/>
</dbReference>
<feature type="compositionally biased region" description="Basic and acidic residues" evidence="8">
    <location>
        <begin position="87"/>
        <end position="96"/>
    </location>
</feature>
<dbReference type="GO" id="GO:0006396">
    <property type="term" value="P:RNA processing"/>
    <property type="evidence" value="ECO:0007669"/>
    <property type="project" value="InterPro"/>
</dbReference>
<keyword evidence="3 6" id="KW-0949">S-adenosyl-L-methionine</keyword>
<evidence type="ECO:0000256" key="2">
    <source>
        <dbReference type="ARBA" id="ARBA00022679"/>
    </source>
</evidence>
<organism evidence="9 10">
    <name type="scientific">Branchiostoma belcheri</name>
    <name type="common">Amphioxus</name>
    <dbReference type="NCBI Taxonomy" id="7741"/>
    <lineage>
        <taxon>Eukaryota</taxon>
        <taxon>Metazoa</taxon>
        <taxon>Chordata</taxon>
        <taxon>Cephalochordata</taxon>
        <taxon>Leptocardii</taxon>
        <taxon>Amphioxiformes</taxon>
        <taxon>Branchiostomatidae</taxon>
        <taxon>Branchiostoma</taxon>
    </lineage>
</organism>
<accession>A0A6P4Y6Y9</accession>
<dbReference type="GO" id="GO:0032259">
    <property type="term" value="P:methylation"/>
    <property type="evidence" value="ECO:0007669"/>
    <property type="project" value="UniProtKB-KW"/>
</dbReference>
<evidence type="ECO:0000256" key="4">
    <source>
        <dbReference type="ARBA" id="ARBA00033763"/>
    </source>
</evidence>
<dbReference type="Proteomes" id="UP000515135">
    <property type="component" value="Unplaced"/>
</dbReference>
<dbReference type="SUPFAM" id="SSF54928">
    <property type="entry name" value="RNA-binding domain, RBD"/>
    <property type="match status" value="1"/>
</dbReference>
<dbReference type="InterPro" id="IPR010280">
    <property type="entry name" value="U5_MeTrfase_fam"/>
</dbReference>
<dbReference type="Gene3D" id="3.40.50.150">
    <property type="entry name" value="Vaccinia Virus protein VP39"/>
    <property type="match status" value="1"/>
</dbReference>
<dbReference type="InterPro" id="IPR035979">
    <property type="entry name" value="RBD_domain_sf"/>
</dbReference>
<feature type="compositionally biased region" description="Basic and acidic residues" evidence="8">
    <location>
        <begin position="53"/>
        <end position="67"/>
    </location>
</feature>
<dbReference type="PANTHER" id="PTHR45904">
    <property type="entry name" value="TRNA (URACIL-5-)-METHYLTRANSFERASE"/>
    <property type="match status" value="1"/>
</dbReference>
<gene>
    <name evidence="10" type="primary">LOC109465360</name>
</gene>
<keyword evidence="9" id="KW-1185">Reference proteome</keyword>
<evidence type="ECO:0000313" key="9">
    <source>
        <dbReference type="Proteomes" id="UP000515135"/>
    </source>
</evidence>
<evidence type="ECO:0000256" key="6">
    <source>
        <dbReference type="PROSITE-ProRule" id="PRU01024"/>
    </source>
</evidence>
<dbReference type="GO" id="GO:0003723">
    <property type="term" value="F:RNA binding"/>
    <property type="evidence" value="ECO:0007669"/>
    <property type="project" value="TreeGrafter"/>
</dbReference>
<feature type="active site" evidence="7">
    <location>
        <position position="601"/>
    </location>
</feature>
<dbReference type="GO" id="GO:0030697">
    <property type="term" value="F:tRNA (uracil(54)-C5)-methyltransferase activity, S-adenosyl methionine-dependent"/>
    <property type="evidence" value="ECO:0007669"/>
    <property type="project" value="UniProtKB-EC"/>
</dbReference>
<feature type="compositionally biased region" description="Polar residues" evidence="8">
    <location>
        <begin position="1"/>
        <end position="26"/>
    </location>
</feature>
<feature type="active site" description="Nucleophile" evidence="6">
    <location>
        <position position="601"/>
    </location>
</feature>
<dbReference type="AlphaFoldDB" id="A0A6P4Y6Y9"/>
<dbReference type="Gene3D" id="3.30.70.330">
    <property type="match status" value="1"/>
</dbReference>